<organism evidence="1">
    <name type="scientific">hydrothermal vent metagenome</name>
    <dbReference type="NCBI Taxonomy" id="652676"/>
    <lineage>
        <taxon>unclassified sequences</taxon>
        <taxon>metagenomes</taxon>
        <taxon>ecological metagenomes</taxon>
    </lineage>
</organism>
<sequence length="252" mass="28874">METIRLEIRGLYVNRGNKVGKYLTEIDIFAVKPFGENAIKVAGQTRNFVFSLSPSNRREVLSNFGKIVILLCPERMFHDGERSLKKYQYDDMSGVMMINIPFDLDVFLNAPKGEARNQIIYEIIKEVYSDLPNEIGLDGNIILERLEAFKENGFVVEKETSRAVRSPSKKVGARLHYYFDWSGIRVEARISRKGEEGEKVVLIGNYPTNTCCWIIEMPAKLTFEDEDTITFTPKSQQFEPVTISITRNPDQS</sequence>
<reference evidence="1" key="1">
    <citation type="submission" date="2018-06" db="EMBL/GenBank/DDBJ databases">
        <authorList>
            <person name="Zhirakovskaya E."/>
        </authorList>
    </citation>
    <scope>NUCLEOTIDE SEQUENCE</scope>
</reference>
<protein>
    <submittedName>
        <fullName evidence="1">Uncharacterized protein</fullName>
    </submittedName>
</protein>
<dbReference type="EMBL" id="UOFC01000003">
    <property type="protein sequence ID" value="VAW44399.1"/>
    <property type="molecule type" value="Genomic_DNA"/>
</dbReference>
<accession>A0A3B0W526</accession>
<gene>
    <name evidence="1" type="ORF">MNBD_GAMMA03-810</name>
</gene>
<evidence type="ECO:0000313" key="1">
    <source>
        <dbReference type="EMBL" id="VAW44399.1"/>
    </source>
</evidence>
<dbReference type="AlphaFoldDB" id="A0A3B0W526"/>
<name>A0A3B0W526_9ZZZZ</name>
<proteinExistence type="predicted"/>